<dbReference type="EMBL" id="PQXH01000018">
    <property type="protein sequence ID" value="TGO17341.1"/>
    <property type="molecule type" value="Genomic_DNA"/>
</dbReference>
<gene>
    <name evidence="1" type="ORF">BTUL_0018g00080</name>
</gene>
<evidence type="ECO:0000313" key="2">
    <source>
        <dbReference type="Proteomes" id="UP000297777"/>
    </source>
</evidence>
<dbReference type="Proteomes" id="UP000297777">
    <property type="component" value="Unassembled WGS sequence"/>
</dbReference>
<dbReference type="AlphaFoldDB" id="A0A4Z1F771"/>
<organism evidence="1 2">
    <name type="scientific">Botrytis tulipae</name>
    <dbReference type="NCBI Taxonomy" id="87230"/>
    <lineage>
        <taxon>Eukaryota</taxon>
        <taxon>Fungi</taxon>
        <taxon>Dikarya</taxon>
        <taxon>Ascomycota</taxon>
        <taxon>Pezizomycotina</taxon>
        <taxon>Leotiomycetes</taxon>
        <taxon>Helotiales</taxon>
        <taxon>Sclerotiniaceae</taxon>
        <taxon>Botrytis</taxon>
    </lineage>
</organism>
<protein>
    <submittedName>
        <fullName evidence="1">Uncharacterized protein</fullName>
    </submittedName>
</protein>
<keyword evidence="2" id="KW-1185">Reference proteome</keyword>
<name>A0A4Z1F771_9HELO</name>
<proteinExistence type="predicted"/>
<comment type="caution">
    <text evidence="1">The sequence shown here is derived from an EMBL/GenBank/DDBJ whole genome shotgun (WGS) entry which is preliminary data.</text>
</comment>
<evidence type="ECO:0000313" key="1">
    <source>
        <dbReference type="EMBL" id="TGO17341.1"/>
    </source>
</evidence>
<sequence length="439" mass="49799">MNPYPPIAEIPVIDTRRRRMLHALFDGSRQDFMMNLYKIAEEDLAVPQGNQRYSKRGFLTTMIEDRDSGELDMLKLLLTMSTEVLESLILNTIGSRFQLEPDFRKHFSKMENSGIYLNTVMSANVPGKGLNGREWAIVTAMMSRYIRSHGVIITNNSTAAQRNNADEASSIDNAFGTRPPIDIRVNEPYRGHRYWLNSGQTTETFRRNLTKRCNLALDPTQRVRQTQSPVEVGLSHDMATRIKCHQPESGLKNTVKTWGFFLSCLSVAEIDFNVVSIPVLKVWNRSLIGKAEILITFLAGSSFDEGGFNAAPPGGTRSLSVPESLPNNKKEIFTNNESFSDNLKVVEEDLSKKQKSLSTFKDFDLDLKQTELDESMADFEKTRDVRYQQKRAIRKATGKIEELSVAGLTKINEASSRIERRHQFSDKLNDWFNKTAPSN</sequence>
<reference evidence="1 2" key="1">
    <citation type="submission" date="2017-12" db="EMBL/GenBank/DDBJ databases">
        <title>Comparative genomics of Botrytis spp.</title>
        <authorList>
            <person name="Valero-Jimenez C.A."/>
            <person name="Tapia P."/>
            <person name="Veloso J."/>
            <person name="Silva-Moreno E."/>
            <person name="Staats M."/>
            <person name="Valdes J.H."/>
            <person name="Van Kan J.A.L."/>
        </authorList>
    </citation>
    <scope>NUCLEOTIDE SEQUENCE [LARGE SCALE GENOMIC DNA]</scope>
    <source>
        <strain evidence="1 2">Bt9001</strain>
    </source>
</reference>
<dbReference type="OrthoDB" id="5404738at2759"/>
<accession>A0A4Z1F771</accession>